<dbReference type="OrthoDB" id="6174294at2"/>
<name>A0A423Q1E0_9GAMM</name>
<dbReference type="RefSeq" id="WP_123656985.1">
    <property type="nucleotide sequence ID" value="NZ_AYKG01000003.1"/>
</dbReference>
<evidence type="ECO:0000313" key="1">
    <source>
        <dbReference type="EMBL" id="ROO31974.1"/>
    </source>
</evidence>
<keyword evidence="2" id="KW-1185">Reference proteome</keyword>
<sequence length="831" mass="88072">MARQYKTGLVITGDAKGGIRAIRATESEIAKLDAASARSAARQRRTATVAARGYRNLTSTIARTSAAIGALGAGAAVGGLISLTARQAEAAREADNLARTLGTTAGEVQAFQYAAEQAGIGADKASDIFKDLADKIGDAALTGGGEMAEVLDRIGVSADQLQRQNPTQQLETIGQAIQGLPRAQQVNVLESIADDGARLLPLLDNGAAALREYTDQARRFGISLSAVDNARLVEANQNMQELRGLATGVSNQFAIAMSPAIDQAAGHADEMAAIFRDEDFKNGVATIASGMGSIATSAARSVSEVGKLADAISGFDIGGIASFAASRTGPGYLYDRLFGDEDDAGVRDKPVPAGPTSQTTITANAPRRGVTQGAPSLLADYDKTHRKLEQLQQDRRKLQAAMADDPAHVAAYRRAIAEVDSQIIKLSQSNKKATATLTEQQRAANQLTSAFESERDSLQRRIALYDENSLAAQTAYDVEQGGLKGISAERQIQLTQMAQQLDMLDRQRDAVATLYPEWQRLEQIKQTRAAANDLPEGLQAAGQARAGQMAQSMATQGLPGMSGLDPQYNGAFGEANRLGDERDQFEQAYQRRREAFQEYARQHQEDKANANAAIEALDQAHNNRILQYDQQIGRARIAGSAQTFSSLADLSRTFAGEQSGIYQGLFAASKAFSVANSVLATYDAISGAFKSSLPFPANLAAAATAAAQATSMLSGVGSVAMASTGGLAGQAHDGIDSVPNTGTWNLEKGERVVDARMNRDLTRYLNQQTTNNTTNQGARSIHVTNHVTVQSSPGQSQEQARQQGIEAGRALTTKIKSVLVDEKRAGGILAR</sequence>
<gene>
    <name evidence="1" type="ORF">SAJA_02030</name>
</gene>
<dbReference type="EMBL" id="AYKG01000003">
    <property type="protein sequence ID" value="ROO31974.1"/>
    <property type="molecule type" value="Genomic_DNA"/>
</dbReference>
<protein>
    <recommendedName>
        <fullName evidence="3">Bacteriophage tail tape measure N-terminal domain-containing protein</fullName>
    </recommendedName>
</protein>
<reference evidence="1 2" key="1">
    <citation type="submission" date="2013-10" db="EMBL/GenBank/DDBJ databases">
        <title>Salinisphaera japonica YTM-1 Genome Sequencing.</title>
        <authorList>
            <person name="Lai Q."/>
            <person name="Li C."/>
            <person name="Shao Z."/>
        </authorList>
    </citation>
    <scope>NUCLEOTIDE SEQUENCE [LARGE SCALE GENOMIC DNA]</scope>
    <source>
        <strain evidence="1 2">YTM-1</strain>
    </source>
</reference>
<dbReference type="Proteomes" id="UP000285310">
    <property type="component" value="Unassembled WGS sequence"/>
</dbReference>
<evidence type="ECO:0008006" key="3">
    <source>
        <dbReference type="Google" id="ProtNLM"/>
    </source>
</evidence>
<comment type="caution">
    <text evidence="1">The sequence shown here is derived from an EMBL/GenBank/DDBJ whole genome shotgun (WGS) entry which is preliminary data.</text>
</comment>
<accession>A0A423Q1E0</accession>
<proteinExistence type="predicted"/>
<organism evidence="1 2">
    <name type="scientific">Salinisphaera japonica YTM-1</name>
    <dbReference type="NCBI Taxonomy" id="1209778"/>
    <lineage>
        <taxon>Bacteria</taxon>
        <taxon>Pseudomonadati</taxon>
        <taxon>Pseudomonadota</taxon>
        <taxon>Gammaproteobacteria</taxon>
        <taxon>Salinisphaerales</taxon>
        <taxon>Salinisphaeraceae</taxon>
        <taxon>Salinisphaera</taxon>
    </lineage>
</organism>
<dbReference type="InParanoid" id="A0A423Q1E0"/>
<evidence type="ECO:0000313" key="2">
    <source>
        <dbReference type="Proteomes" id="UP000285310"/>
    </source>
</evidence>
<dbReference type="AlphaFoldDB" id="A0A423Q1E0"/>